<gene>
    <name evidence="2" type="ORF">GCM10009827_108330</name>
</gene>
<dbReference type="PROSITE" id="PS51664">
    <property type="entry name" value="YCAO"/>
    <property type="match status" value="1"/>
</dbReference>
<dbReference type="Proteomes" id="UP001501470">
    <property type="component" value="Unassembled WGS sequence"/>
</dbReference>
<sequence>MDGLVTAVAAIQSYVPQAVVGVLGTDPAATVHLTDDAVLIGSCDTCLALRRERLQPAPLRLAADAASWTPGPWPHLTPAVLELIRHLHAVVAAGTVFRLAWETLDIQRHELLPDPSCPACGTPAPADPIRFVPRPKPSMSASRLRDLDAVHLPERALVNPVCGALGPAAVALTDAPIVPVVVGGTLAGSGSGANRVIPVMWSGHARSYGRSRTAALLEGLERTAAAWHTGTAPVVVDTFERVAARAVPGDWPSFDPRSPIRWVPGHSLRHDAPVLVPERMAYFLAGPRETSNGCAIGTCLEEAALHGLLELIERDAFLIAWYGRAHLPELAPGTVTDPAVGALIDRLAAGGHQVRLFDTRIDLPAPVVTAVAVATGGAAPALCFAAAAGLDPDSAVAGAVGELAALVPAVRERALAQRGRIDAMRRDHGLVESAADHAALFADPAAMAYAGFLLGDRHEVPGAPRPWPRPSDMDLLEDLQACAGAVMETGSDVIVVDLTTVEQRRLGLRSARVIAPGLVPLDFGPRQRAPGLTRISTALRHAAAPPSEGPHHVPHPLS</sequence>
<evidence type="ECO:0000259" key="1">
    <source>
        <dbReference type="PROSITE" id="PS51664"/>
    </source>
</evidence>
<dbReference type="EMBL" id="BAAAQD010000041">
    <property type="protein sequence ID" value="GAA1568931.1"/>
    <property type="molecule type" value="Genomic_DNA"/>
</dbReference>
<dbReference type="RefSeq" id="WP_344513794.1">
    <property type="nucleotide sequence ID" value="NZ_BAAAQD010000041.1"/>
</dbReference>
<dbReference type="InterPro" id="IPR022291">
    <property type="entry name" value="Bacteriocin_synth_cyclodeHase"/>
</dbReference>
<dbReference type="NCBIfam" id="TIGR03604">
    <property type="entry name" value="TOMM_cyclo_SagD"/>
    <property type="match status" value="1"/>
</dbReference>
<dbReference type="PANTHER" id="PTHR37809:SF1">
    <property type="entry name" value="RIBOSOMAL PROTEIN S12 METHYLTHIOTRANSFERASE ACCESSORY FACTOR YCAO"/>
    <property type="match status" value="1"/>
</dbReference>
<comment type="caution">
    <text evidence="2">The sequence shown here is derived from an EMBL/GenBank/DDBJ whole genome shotgun (WGS) entry which is preliminary data.</text>
</comment>
<organism evidence="2 3">
    <name type="scientific">Dactylosporangium maewongense</name>
    <dbReference type="NCBI Taxonomy" id="634393"/>
    <lineage>
        <taxon>Bacteria</taxon>
        <taxon>Bacillati</taxon>
        <taxon>Actinomycetota</taxon>
        <taxon>Actinomycetes</taxon>
        <taxon>Micromonosporales</taxon>
        <taxon>Micromonosporaceae</taxon>
        <taxon>Dactylosporangium</taxon>
    </lineage>
</organism>
<feature type="domain" description="YcaO" evidence="1">
    <location>
        <begin position="203"/>
        <end position="558"/>
    </location>
</feature>
<protein>
    <submittedName>
        <fullName evidence="2">TOMM leader peptide-binding protein</fullName>
    </submittedName>
</protein>
<dbReference type="Pfam" id="PF02624">
    <property type="entry name" value="YcaO"/>
    <property type="match status" value="1"/>
</dbReference>
<dbReference type="Gene3D" id="3.30.160.660">
    <property type="match status" value="1"/>
</dbReference>
<proteinExistence type="predicted"/>
<dbReference type="InterPro" id="IPR027624">
    <property type="entry name" value="TOMM_cyclo_SagD"/>
</dbReference>
<keyword evidence="3" id="KW-1185">Reference proteome</keyword>
<dbReference type="Gene3D" id="3.40.50.720">
    <property type="entry name" value="NAD(P)-binding Rossmann-like Domain"/>
    <property type="match status" value="1"/>
</dbReference>
<dbReference type="PANTHER" id="PTHR37809">
    <property type="entry name" value="RIBOSOMAL PROTEIN S12 METHYLTHIOTRANSFERASE ACCESSORY FACTOR YCAO"/>
    <property type="match status" value="1"/>
</dbReference>
<dbReference type="InterPro" id="IPR003776">
    <property type="entry name" value="YcaO-like_dom"/>
</dbReference>
<reference evidence="3" key="1">
    <citation type="journal article" date="2019" name="Int. J. Syst. Evol. Microbiol.">
        <title>The Global Catalogue of Microorganisms (GCM) 10K type strain sequencing project: providing services to taxonomists for standard genome sequencing and annotation.</title>
        <authorList>
            <consortium name="The Broad Institute Genomics Platform"/>
            <consortium name="The Broad Institute Genome Sequencing Center for Infectious Disease"/>
            <person name="Wu L."/>
            <person name="Ma J."/>
        </authorList>
    </citation>
    <scope>NUCLEOTIDE SEQUENCE [LARGE SCALE GENOMIC DNA]</scope>
    <source>
        <strain evidence="3">JCM 15933</strain>
    </source>
</reference>
<dbReference type="NCBIfam" id="TIGR03882">
    <property type="entry name" value="cyclo_dehyd_2"/>
    <property type="match status" value="1"/>
</dbReference>
<accession>A0ABP4NY01</accession>
<evidence type="ECO:0000313" key="3">
    <source>
        <dbReference type="Proteomes" id="UP001501470"/>
    </source>
</evidence>
<dbReference type="Gene3D" id="3.30.40.250">
    <property type="match status" value="1"/>
</dbReference>
<name>A0ABP4NY01_9ACTN</name>
<evidence type="ECO:0000313" key="2">
    <source>
        <dbReference type="EMBL" id="GAA1568931.1"/>
    </source>
</evidence>